<feature type="transmembrane region" description="Helical" evidence="3">
    <location>
        <begin position="110"/>
        <end position="131"/>
    </location>
</feature>
<dbReference type="Pfam" id="PF07690">
    <property type="entry name" value="MFS_1"/>
    <property type="match status" value="1"/>
</dbReference>
<reference evidence="4" key="1">
    <citation type="submission" date="2020-05" db="EMBL/GenBank/DDBJ databases">
        <title>Mycena genomes resolve the evolution of fungal bioluminescence.</title>
        <authorList>
            <person name="Tsai I.J."/>
        </authorList>
    </citation>
    <scope>NUCLEOTIDE SEQUENCE</scope>
    <source>
        <strain evidence="4">160909Yilan</strain>
    </source>
</reference>
<dbReference type="SUPFAM" id="SSF103473">
    <property type="entry name" value="MFS general substrate transporter"/>
    <property type="match status" value="1"/>
</dbReference>
<feature type="transmembrane region" description="Helical" evidence="3">
    <location>
        <begin position="22"/>
        <end position="44"/>
    </location>
</feature>
<comment type="caution">
    <text evidence="4">The sequence shown here is derived from an EMBL/GenBank/DDBJ whole genome shotgun (WGS) entry which is preliminary data.</text>
</comment>
<dbReference type="OrthoDB" id="6499973at2759"/>
<gene>
    <name evidence="4" type="ORF">MSAN_00475300</name>
</gene>
<feature type="transmembrane region" description="Helical" evidence="3">
    <location>
        <begin position="323"/>
        <end position="343"/>
    </location>
</feature>
<feature type="transmembrane region" description="Helical" evidence="3">
    <location>
        <begin position="51"/>
        <end position="69"/>
    </location>
</feature>
<feature type="transmembrane region" description="Helical" evidence="3">
    <location>
        <begin position="166"/>
        <end position="187"/>
    </location>
</feature>
<feature type="transmembrane region" description="Helical" evidence="3">
    <location>
        <begin position="137"/>
        <end position="159"/>
    </location>
</feature>
<dbReference type="InterPro" id="IPR050327">
    <property type="entry name" value="Proton-linked_MCT"/>
</dbReference>
<dbReference type="EMBL" id="JACAZH010000002">
    <property type="protein sequence ID" value="KAF7375852.1"/>
    <property type="molecule type" value="Genomic_DNA"/>
</dbReference>
<dbReference type="Proteomes" id="UP000623467">
    <property type="component" value="Unassembled WGS sequence"/>
</dbReference>
<evidence type="ECO:0000313" key="5">
    <source>
        <dbReference type="Proteomes" id="UP000623467"/>
    </source>
</evidence>
<dbReference type="InterPro" id="IPR036259">
    <property type="entry name" value="MFS_trans_sf"/>
</dbReference>
<sequence length="371" mass="39700">MDLLLTDFYVRDYLNQSSSSSISWIGSVNGLLIVSSGLVFGRVYDRGHFRLLMYGGCSLQAFSLFMLSLCQRQHLYQMFLAQGIGLGLGAGMVYVPSIAVISHYFQKRRALAMAIVASGSSFGAVVNPILLNNLLENGIPFGTAVRVSAAMISGLLLIACMTYLMFFATLGLAMYCIAFYFPLFFLQLDAITHGIDPNFSFYALVILNASAFVGRVTPGFFAHSLGIANMVAGSAGCGSVLILGMIGLSNIANTAVLAVLYGFSSGVFITMLAPLVAVLTDDITELGLRMGLFFAIEGLGTLVGPPINGALHGRNFVWWRPAVFSGIMGLTGFAFFLATIFAVRRKDRPKICGTTEKSAMSLPVPGSTLVN</sequence>
<dbReference type="GO" id="GO:0022857">
    <property type="term" value="F:transmembrane transporter activity"/>
    <property type="evidence" value="ECO:0007669"/>
    <property type="project" value="InterPro"/>
</dbReference>
<comment type="similarity">
    <text evidence="2">Belongs to the major facilitator superfamily. Monocarboxylate porter (TC 2.A.1.13) family.</text>
</comment>
<feature type="transmembrane region" description="Helical" evidence="3">
    <location>
        <begin position="75"/>
        <end position="98"/>
    </location>
</feature>
<evidence type="ECO:0000256" key="1">
    <source>
        <dbReference type="ARBA" id="ARBA00004141"/>
    </source>
</evidence>
<proteinExistence type="inferred from homology"/>
<dbReference type="Gene3D" id="1.20.1250.20">
    <property type="entry name" value="MFS general substrate transporter like domains"/>
    <property type="match status" value="2"/>
</dbReference>
<feature type="transmembrane region" description="Helical" evidence="3">
    <location>
        <begin position="199"/>
        <end position="218"/>
    </location>
</feature>
<keyword evidence="3" id="KW-0472">Membrane</keyword>
<evidence type="ECO:0000256" key="3">
    <source>
        <dbReference type="SAM" id="Phobius"/>
    </source>
</evidence>
<comment type="subcellular location">
    <subcellularLocation>
        <location evidence="1">Membrane</location>
        <topology evidence="1">Multi-pass membrane protein</topology>
    </subcellularLocation>
</comment>
<keyword evidence="5" id="KW-1185">Reference proteome</keyword>
<dbReference type="PANTHER" id="PTHR11360">
    <property type="entry name" value="MONOCARBOXYLATE TRANSPORTER"/>
    <property type="match status" value="1"/>
</dbReference>
<feature type="transmembrane region" description="Helical" evidence="3">
    <location>
        <begin position="230"/>
        <end position="252"/>
    </location>
</feature>
<name>A0A8H7DJQ6_9AGAR</name>
<feature type="transmembrane region" description="Helical" evidence="3">
    <location>
        <begin position="258"/>
        <end position="279"/>
    </location>
</feature>
<dbReference type="PANTHER" id="PTHR11360:SF234">
    <property type="entry name" value="MFS-TYPE TRANSPORTER DBAD-RELATED"/>
    <property type="match status" value="1"/>
</dbReference>
<feature type="transmembrane region" description="Helical" evidence="3">
    <location>
        <begin position="291"/>
        <end position="311"/>
    </location>
</feature>
<organism evidence="4 5">
    <name type="scientific">Mycena sanguinolenta</name>
    <dbReference type="NCBI Taxonomy" id="230812"/>
    <lineage>
        <taxon>Eukaryota</taxon>
        <taxon>Fungi</taxon>
        <taxon>Dikarya</taxon>
        <taxon>Basidiomycota</taxon>
        <taxon>Agaricomycotina</taxon>
        <taxon>Agaricomycetes</taxon>
        <taxon>Agaricomycetidae</taxon>
        <taxon>Agaricales</taxon>
        <taxon>Marasmiineae</taxon>
        <taxon>Mycenaceae</taxon>
        <taxon>Mycena</taxon>
    </lineage>
</organism>
<keyword evidence="3" id="KW-0812">Transmembrane</keyword>
<evidence type="ECO:0000256" key="2">
    <source>
        <dbReference type="ARBA" id="ARBA00006727"/>
    </source>
</evidence>
<evidence type="ECO:0000313" key="4">
    <source>
        <dbReference type="EMBL" id="KAF7375852.1"/>
    </source>
</evidence>
<protein>
    <submittedName>
        <fullName evidence="4">MFS general substrate transporter</fullName>
    </submittedName>
</protein>
<dbReference type="GO" id="GO:0016020">
    <property type="term" value="C:membrane"/>
    <property type="evidence" value="ECO:0007669"/>
    <property type="project" value="UniProtKB-SubCell"/>
</dbReference>
<dbReference type="InterPro" id="IPR011701">
    <property type="entry name" value="MFS"/>
</dbReference>
<accession>A0A8H7DJQ6</accession>
<dbReference type="AlphaFoldDB" id="A0A8H7DJQ6"/>
<keyword evidence="3" id="KW-1133">Transmembrane helix</keyword>